<dbReference type="EMBL" id="ONZP01000937">
    <property type="protein sequence ID" value="SPJ92123.1"/>
    <property type="molecule type" value="Genomic_DNA"/>
</dbReference>
<sequence length="104" mass="11808">MDAGQQLQNPVTSSEPRPTPGDDTARVWTLLSKALRYPNDYPVAGIVKSFYDSTAFNIQEFNSLLGEDGEELKLSSKVSWGELDLEQKQYIGQMCYQRKLIFQD</sequence>
<comment type="caution">
    <text evidence="2">The sequence shown here is derived from an EMBL/GenBank/DDBJ whole genome shotgun (WGS) entry which is preliminary data.</text>
</comment>
<evidence type="ECO:0000313" key="2">
    <source>
        <dbReference type="EMBL" id="SPJ92123.1"/>
    </source>
</evidence>
<reference evidence="2" key="1">
    <citation type="submission" date="2018-03" db="EMBL/GenBank/DDBJ databases">
        <authorList>
            <person name="Guldener U."/>
        </authorList>
    </citation>
    <scope>NUCLEOTIDE SEQUENCE</scope>
</reference>
<name>A0AAE8SQ27_9HYPO</name>
<protein>
    <submittedName>
        <fullName evidence="2">Uncharacterized protein</fullName>
    </submittedName>
</protein>
<keyword evidence="3" id="KW-1185">Reference proteome</keyword>
<dbReference type="AlphaFoldDB" id="A0AAE8SQ27"/>
<feature type="region of interest" description="Disordered" evidence="1">
    <location>
        <begin position="1"/>
        <end position="23"/>
    </location>
</feature>
<accession>A0AAE8SQ27</accession>
<proteinExistence type="predicted"/>
<dbReference type="Proteomes" id="UP001187734">
    <property type="component" value="Unassembled WGS sequence"/>
</dbReference>
<gene>
    <name evidence="2" type="ORF">FTOL_13667</name>
</gene>
<feature type="compositionally biased region" description="Polar residues" evidence="1">
    <location>
        <begin position="1"/>
        <end position="16"/>
    </location>
</feature>
<evidence type="ECO:0000256" key="1">
    <source>
        <dbReference type="SAM" id="MobiDB-lite"/>
    </source>
</evidence>
<organism evidence="2 3">
    <name type="scientific">Fusarium torulosum</name>
    <dbReference type="NCBI Taxonomy" id="33205"/>
    <lineage>
        <taxon>Eukaryota</taxon>
        <taxon>Fungi</taxon>
        <taxon>Dikarya</taxon>
        <taxon>Ascomycota</taxon>
        <taxon>Pezizomycotina</taxon>
        <taxon>Sordariomycetes</taxon>
        <taxon>Hypocreomycetidae</taxon>
        <taxon>Hypocreales</taxon>
        <taxon>Nectriaceae</taxon>
        <taxon>Fusarium</taxon>
    </lineage>
</organism>
<evidence type="ECO:0000313" key="3">
    <source>
        <dbReference type="Proteomes" id="UP001187734"/>
    </source>
</evidence>